<organism evidence="1">
    <name type="scientific">uncultured Truepera sp</name>
    <dbReference type="NCBI Taxonomy" id="543023"/>
    <lineage>
        <taxon>Bacteria</taxon>
        <taxon>Thermotogati</taxon>
        <taxon>Deinococcota</taxon>
        <taxon>Deinococci</taxon>
        <taxon>Trueperales</taxon>
        <taxon>Trueperaceae</taxon>
        <taxon>Truepera</taxon>
        <taxon>environmental samples</taxon>
    </lineage>
</organism>
<dbReference type="AlphaFoldDB" id="A0A6J4VSR6"/>
<reference evidence="1" key="1">
    <citation type="submission" date="2020-02" db="EMBL/GenBank/DDBJ databases">
        <authorList>
            <person name="Meier V. D."/>
        </authorList>
    </citation>
    <scope>NUCLEOTIDE SEQUENCE</scope>
    <source>
        <strain evidence="1">AVDCRST_MAG86</strain>
    </source>
</reference>
<name>A0A6J4VSR6_9DEIN</name>
<feature type="non-terminal residue" evidence="1">
    <location>
        <position position="32"/>
    </location>
</feature>
<sequence length="32" mass="3639">MRVETFNLDAVFSRQNAISCWWAHTATPLSSV</sequence>
<protein>
    <submittedName>
        <fullName evidence="1">Uncharacterized protein</fullName>
    </submittedName>
</protein>
<accession>A0A6J4VSR6</accession>
<gene>
    <name evidence="1" type="ORF">AVDCRST_MAG86-3468</name>
</gene>
<proteinExistence type="predicted"/>
<evidence type="ECO:0000313" key="1">
    <source>
        <dbReference type="EMBL" id="CAA9585774.1"/>
    </source>
</evidence>
<dbReference type="EMBL" id="CADCWP010000314">
    <property type="protein sequence ID" value="CAA9585774.1"/>
    <property type="molecule type" value="Genomic_DNA"/>
</dbReference>